<keyword evidence="1" id="KW-0378">Hydrolase</keyword>
<dbReference type="KEGG" id="tpsc:RBB77_01915"/>
<evidence type="ECO:0000313" key="1">
    <source>
        <dbReference type="EMBL" id="XCB33664.1"/>
    </source>
</evidence>
<protein>
    <submittedName>
        <fullName evidence="1">Carboxypeptidase-like regulatory domain-containing protein</fullName>
    </submittedName>
</protein>
<dbReference type="SUPFAM" id="SSF49464">
    <property type="entry name" value="Carboxypeptidase regulatory domain-like"/>
    <property type="match status" value="1"/>
</dbReference>
<keyword evidence="1" id="KW-0121">Carboxypeptidase</keyword>
<reference evidence="1" key="2">
    <citation type="journal article" date="2024" name="Environ. Microbiol.">
        <title>Genome analysis and description of Tunturibacter gen. nov. expands the diversity of Terriglobia in tundra soils.</title>
        <authorList>
            <person name="Messyasz A."/>
            <person name="Mannisto M.K."/>
            <person name="Kerkhof L.J."/>
            <person name="Haggblom M.M."/>
        </authorList>
    </citation>
    <scope>NUCLEOTIDE SEQUENCE</scope>
    <source>
        <strain evidence="1">X5P6</strain>
    </source>
</reference>
<reference evidence="1" key="1">
    <citation type="submission" date="2023-08" db="EMBL/GenBank/DDBJ databases">
        <authorList>
            <person name="Messyasz A."/>
            <person name="Mannisto M.K."/>
            <person name="Kerkhof L.J."/>
            <person name="Haggblom M."/>
        </authorList>
    </citation>
    <scope>NUCLEOTIDE SEQUENCE</scope>
    <source>
        <strain evidence="1">X5P6</strain>
    </source>
</reference>
<dbReference type="Pfam" id="PF13620">
    <property type="entry name" value="CarboxypepD_reg"/>
    <property type="match status" value="1"/>
</dbReference>
<dbReference type="EMBL" id="CP132942">
    <property type="protein sequence ID" value="XCB33664.1"/>
    <property type="molecule type" value="Genomic_DNA"/>
</dbReference>
<organism evidence="1">
    <name type="scientific">Tunturiibacter psychrotolerans</name>
    <dbReference type="NCBI Taxonomy" id="3069686"/>
    <lineage>
        <taxon>Bacteria</taxon>
        <taxon>Pseudomonadati</taxon>
        <taxon>Acidobacteriota</taxon>
        <taxon>Terriglobia</taxon>
        <taxon>Terriglobales</taxon>
        <taxon>Acidobacteriaceae</taxon>
        <taxon>Tunturiibacter</taxon>
    </lineage>
</organism>
<dbReference type="AlphaFoldDB" id="A0AAU7ZRT9"/>
<dbReference type="GO" id="GO:0004180">
    <property type="term" value="F:carboxypeptidase activity"/>
    <property type="evidence" value="ECO:0007669"/>
    <property type="project" value="UniProtKB-KW"/>
</dbReference>
<proteinExistence type="predicted"/>
<gene>
    <name evidence="1" type="ORF">RBB77_01915</name>
</gene>
<dbReference type="RefSeq" id="WP_353064505.1">
    <property type="nucleotide sequence ID" value="NZ_CP132942.1"/>
</dbReference>
<name>A0AAU7ZRT9_9BACT</name>
<keyword evidence="1" id="KW-0645">Protease</keyword>
<sequence length="114" mass="12978">MNTRLLVAVLAVMALLLRGTPLSGQPSLRNLTGTVQDRHHEPLNDAVVEIENENTKGVTSYITDRSGRYSFKRIQGEVDYRVWFTYRGQRSGVRELSQFDDHHNATINLVLKSH</sequence>
<accession>A0AAU7ZRT9</accession>
<dbReference type="InterPro" id="IPR008969">
    <property type="entry name" value="CarboxyPept-like_regulatory"/>
</dbReference>
<dbReference type="Gene3D" id="2.60.40.1120">
    <property type="entry name" value="Carboxypeptidase-like, regulatory domain"/>
    <property type="match status" value="1"/>
</dbReference>